<gene>
    <name evidence="1" type="ORF">OIT47_007680</name>
</gene>
<dbReference type="Proteomes" id="UP001146336">
    <property type="component" value="Unassembled WGS sequence"/>
</dbReference>
<protein>
    <submittedName>
        <fullName evidence="1">CDP-glycerol glycerophosphotransferase family protein</fullName>
    </submittedName>
</protein>
<keyword evidence="2" id="KW-1185">Reference proteome</keyword>
<reference evidence="1" key="1">
    <citation type="submission" date="2023-03" db="EMBL/GenBank/DDBJ databases">
        <title>Comparative genomics of Weissella fermenti BK2, and weissella type species.</title>
        <authorList>
            <person name="Lee J.K."/>
            <person name="Baek J.H."/>
            <person name="Kim J.M."/>
            <person name="Choi D.G."/>
            <person name="Jeon C.O."/>
        </authorList>
    </citation>
    <scope>NUCLEOTIDE SEQUENCE</scope>
    <source>
        <strain evidence="1">BK2</strain>
    </source>
</reference>
<proteinExistence type="predicted"/>
<dbReference type="InterPro" id="IPR043149">
    <property type="entry name" value="TagF_N"/>
</dbReference>
<evidence type="ECO:0000313" key="1">
    <source>
        <dbReference type="EMBL" id="MDF9300148.1"/>
    </source>
</evidence>
<comment type="caution">
    <text evidence="1">The sequence shown here is derived from an EMBL/GenBank/DDBJ whole genome shotgun (WGS) entry which is preliminary data.</text>
</comment>
<dbReference type="Gene3D" id="3.40.50.11820">
    <property type="match status" value="1"/>
</dbReference>
<feature type="non-terminal residue" evidence="1">
    <location>
        <position position="824"/>
    </location>
</feature>
<dbReference type="RefSeq" id="WP_264330171.1">
    <property type="nucleotide sequence ID" value="NZ_JAOZFC020000001.1"/>
</dbReference>
<accession>A0ABT6D3Q1</accession>
<sequence>MISEFKFTPKGHLNFVDENEGDITGDTVVTFESGAAVENPGRKFLKVPDYLFGEQIVTFQDLTGQQVRSDESVNDVFYTFQNDVKLSYAIFGETGARIGNFHRAQRVVGAAIEDVQLFESNNRLAIRLPFTLDLPVFFEVVCGDEHRFVNFKSVAPDTAELILDGIDLSFIDRILLIDAQFNKEYEYLVYSRDDAAMVSESFYPATIVEDVLNFENFSTGIGQLGKLHVGIINGNVNMKMLHDLGNEEDQLLEIFHIEDNQIRKIRYTVAAETMNTPSYSLFKHMIIVNGQRELLDPIKEAVKDVEQLPVDIVALNGDNFTLEFKQEIATLQIFVSGNHAKGPYRELPYTFLDGQRLVKVDLQGIFDDLGVENKQQIKNMFINISFVGERQANMYALAVAGDNAIFNHHAFQQRFSLPGGVGKYEQVMQLYRKPDGGLSLLKGPLHNLVKETYGFDTRVSNITINKQHGYDLQIALEGRYITPDQVKAVRLVSRNVLNPLENDYEVSVTQEDNHLVVHTRIDTIHEYVPYYWDVFLVIADLESGYQGTLEVKKLSADVKDKIDVDVFDKEVQVDDDHILYPYLTANGSIAFTYRLLENYENQVNFDREKRAHRIYNRFKRYFDKKNIWIVFEKNSFGAHDNAFHFFKYMYENEKHPNTYYVIRKDSPEYKNLAGMQDRVLEFMSLKYFIYMFAARVFISSDTKFHSYNLQRRDSLLAKSMMSKKNVFLQHGMNGIKKVPVFHKKRGLLDLIIAPSDFERKEINIKEWRYSGDEVVATGYARWDSYVDKTAELPYHQVFMMPTWRKWMEGMTQEQFLETPFYCSY</sequence>
<name>A0ABT6D3Q1_9LACO</name>
<organism evidence="1 2">
    <name type="scientific">Weissella fermenti</name>
    <dbReference type="NCBI Taxonomy" id="2987699"/>
    <lineage>
        <taxon>Bacteria</taxon>
        <taxon>Bacillati</taxon>
        <taxon>Bacillota</taxon>
        <taxon>Bacilli</taxon>
        <taxon>Lactobacillales</taxon>
        <taxon>Lactobacillaceae</taxon>
        <taxon>Weissella</taxon>
    </lineage>
</organism>
<evidence type="ECO:0000313" key="2">
    <source>
        <dbReference type="Proteomes" id="UP001146336"/>
    </source>
</evidence>
<dbReference type="EMBL" id="JAOZFC020000001">
    <property type="protein sequence ID" value="MDF9300148.1"/>
    <property type="molecule type" value="Genomic_DNA"/>
</dbReference>